<dbReference type="RefSeq" id="WP_188690970.1">
    <property type="nucleotide sequence ID" value="NZ_BMLS01000001.1"/>
</dbReference>
<comment type="catalytic activity">
    <reaction evidence="3">
        <text>a long-chain fatty acyl-CoA + H2O = a long-chain fatty acid + CoA + H(+)</text>
        <dbReference type="Rhea" id="RHEA:67680"/>
        <dbReference type="ChEBI" id="CHEBI:15377"/>
        <dbReference type="ChEBI" id="CHEBI:15378"/>
        <dbReference type="ChEBI" id="CHEBI:57287"/>
        <dbReference type="ChEBI" id="CHEBI:57560"/>
        <dbReference type="ChEBI" id="CHEBI:83139"/>
    </reaction>
</comment>
<dbReference type="EMBL" id="BMLS01000001">
    <property type="protein sequence ID" value="GGO66058.1"/>
    <property type="molecule type" value="Genomic_DNA"/>
</dbReference>
<evidence type="ECO:0000256" key="2">
    <source>
        <dbReference type="ARBA" id="ARBA00035880"/>
    </source>
</evidence>
<dbReference type="NCBIfam" id="NF008675">
    <property type="entry name" value="PRK11688.1"/>
    <property type="match status" value="1"/>
</dbReference>
<evidence type="ECO:0000256" key="6">
    <source>
        <dbReference type="ARBA" id="ARBA00040062"/>
    </source>
</evidence>
<gene>
    <name evidence="9" type="primary">yigI</name>
    <name evidence="9" type="ORF">GCM10010982_09370</name>
</gene>
<comment type="catalytic activity">
    <reaction evidence="7">
        <text>a medium-chain fatty acyl-CoA + H2O = a medium-chain fatty acid + CoA + H(+)</text>
        <dbReference type="Rhea" id="RHEA:68184"/>
        <dbReference type="ChEBI" id="CHEBI:15377"/>
        <dbReference type="ChEBI" id="CHEBI:15378"/>
        <dbReference type="ChEBI" id="CHEBI:57287"/>
        <dbReference type="ChEBI" id="CHEBI:59558"/>
        <dbReference type="ChEBI" id="CHEBI:90546"/>
    </reaction>
</comment>
<dbReference type="Proteomes" id="UP000606935">
    <property type="component" value="Unassembled WGS sequence"/>
</dbReference>
<evidence type="ECO:0000313" key="9">
    <source>
        <dbReference type="EMBL" id="GGO66058.1"/>
    </source>
</evidence>
<evidence type="ECO:0000256" key="5">
    <source>
        <dbReference type="ARBA" id="ARBA00038894"/>
    </source>
</evidence>
<evidence type="ECO:0000313" key="10">
    <source>
        <dbReference type="Proteomes" id="UP000606935"/>
    </source>
</evidence>
<proteinExistence type="inferred from homology"/>
<comment type="similarity">
    <text evidence="4">Belongs to the YigI thioesterase family.</text>
</comment>
<accession>A0A918DH84</accession>
<dbReference type="PANTHER" id="PTHR43240:SF20">
    <property type="entry name" value="MEDIUM_LONG-CHAIN ACYL-COA THIOESTERASE YIGI"/>
    <property type="match status" value="1"/>
</dbReference>
<dbReference type="Gene3D" id="3.10.129.10">
    <property type="entry name" value="Hotdog Thioesterase"/>
    <property type="match status" value="1"/>
</dbReference>
<evidence type="ECO:0000256" key="7">
    <source>
        <dbReference type="ARBA" id="ARBA00048062"/>
    </source>
</evidence>
<dbReference type="InterPro" id="IPR003736">
    <property type="entry name" value="PAAI_dom"/>
</dbReference>
<dbReference type="Pfam" id="PF03061">
    <property type="entry name" value="4HBT"/>
    <property type="match status" value="1"/>
</dbReference>
<dbReference type="EC" id="3.1.2.20" evidence="5"/>
<dbReference type="AlphaFoldDB" id="A0A918DH84"/>
<dbReference type="GO" id="GO:0047617">
    <property type="term" value="F:fatty acyl-CoA hydrolase activity"/>
    <property type="evidence" value="ECO:0007669"/>
    <property type="project" value="UniProtKB-EC"/>
</dbReference>
<dbReference type="SUPFAM" id="SSF54637">
    <property type="entry name" value="Thioesterase/thiol ester dehydrase-isomerase"/>
    <property type="match status" value="1"/>
</dbReference>
<evidence type="ECO:0000256" key="4">
    <source>
        <dbReference type="ARBA" id="ARBA00038381"/>
    </source>
</evidence>
<keyword evidence="10" id="KW-1185">Reference proteome</keyword>
<reference evidence="9" key="1">
    <citation type="journal article" date="2014" name="Int. J. Syst. Evol. Microbiol.">
        <title>Complete genome sequence of Corynebacterium casei LMG S-19264T (=DSM 44701T), isolated from a smear-ripened cheese.</title>
        <authorList>
            <consortium name="US DOE Joint Genome Institute (JGI-PGF)"/>
            <person name="Walter F."/>
            <person name="Albersmeier A."/>
            <person name="Kalinowski J."/>
            <person name="Ruckert C."/>
        </authorList>
    </citation>
    <scope>NUCLEOTIDE SEQUENCE</scope>
    <source>
        <strain evidence="9">CGMCC 1.7086</strain>
    </source>
</reference>
<dbReference type="InterPro" id="IPR029069">
    <property type="entry name" value="HotDog_dom_sf"/>
</dbReference>
<evidence type="ECO:0000259" key="8">
    <source>
        <dbReference type="Pfam" id="PF03061"/>
    </source>
</evidence>
<dbReference type="CDD" id="cd03443">
    <property type="entry name" value="PaaI_thioesterase"/>
    <property type="match status" value="1"/>
</dbReference>
<dbReference type="NCBIfam" id="TIGR00369">
    <property type="entry name" value="unchar_dom_1"/>
    <property type="match status" value="1"/>
</dbReference>
<name>A0A918DH84_9ALTE</name>
<dbReference type="InterPro" id="IPR006683">
    <property type="entry name" value="Thioestr_dom"/>
</dbReference>
<evidence type="ECO:0000256" key="3">
    <source>
        <dbReference type="ARBA" id="ARBA00036002"/>
    </source>
</evidence>
<sequence length="157" mass="17251">MHTQGVLDSKQLAEYVAGVFREHMPFNQLLGLQISQFDGDGVEVRLPWHDGLMGNPIQKILHGGVTAAVLDTVGGLMAILHVVRDMPQLTLAQFQQQLARIGTIDMRVDYLRPGKGSEFIATANVIRKGSRVAVCRMELHNEQGEHIAFGTGTYMVG</sequence>
<comment type="catalytic activity">
    <reaction evidence="2">
        <text>a fatty acyl-CoA + H2O = a fatty acid + CoA + H(+)</text>
        <dbReference type="Rhea" id="RHEA:16781"/>
        <dbReference type="ChEBI" id="CHEBI:15377"/>
        <dbReference type="ChEBI" id="CHEBI:15378"/>
        <dbReference type="ChEBI" id="CHEBI:28868"/>
        <dbReference type="ChEBI" id="CHEBI:57287"/>
        <dbReference type="ChEBI" id="CHEBI:77636"/>
        <dbReference type="EC" id="3.1.2.20"/>
    </reaction>
</comment>
<organism evidence="9 10">
    <name type="scientific">Bowmanella pacifica</name>
    <dbReference type="NCBI Taxonomy" id="502051"/>
    <lineage>
        <taxon>Bacteria</taxon>
        <taxon>Pseudomonadati</taxon>
        <taxon>Pseudomonadota</taxon>
        <taxon>Gammaproteobacteria</taxon>
        <taxon>Alteromonadales</taxon>
        <taxon>Alteromonadaceae</taxon>
        <taxon>Bowmanella</taxon>
    </lineage>
</organism>
<comment type="caution">
    <text evidence="9">The sequence shown here is derived from an EMBL/GenBank/DDBJ whole genome shotgun (WGS) entry which is preliminary data.</text>
</comment>
<feature type="domain" description="Thioesterase" evidence="8">
    <location>
        <begin position="59"/>
        <end position="145"/>
    </location>
</feature>
<keyword evidence="1" id="KW-0378">Hydrolase</keyword>
<evidence type="ECO:0000256" key="1">
    <source>
        <dbReference type="ARBA" id="ARBA00022801"/>
    </source>
</evidence>
<dbReference type="PANTHER" id="PTHR43240">
    <property type="entry name" value="1,4-DIHYDROXY-2-NAPHTHOYL-COA THIOESTERASE 1"/>
    <property type="match status" value="1"/>
</dbReference>
<reference evidence="9" key="2">
    <citation type="submission" date="2020-09" db="EMBL/GenBank/DDBJ databases">
        <authorList>
            <person name="Sun Q."/>
            <person name="Zhou Y."/>
        </authorList>
    </citation>
    <scope>NUCLEOTIDE SEQUENCE</scope>
    <source>
        <strain evidence="9">CGMCC 1.7086</strain>
    </source>
</reference>
<protein>
    <recommendedName>
        <fullName evidence="6">Medium/long-chain acyl-CoA thioesterase YigI</fullName>
        <ecNumber evidence="5">3.1.2.20</ecNumber>
    </recommendedName>
</protein>